<organism evidence="2 3">
    <name type="scientific">Hibiscus syriacus</name>
    <name type="common">Rose of Sharon</name>
    <dbReference type="NCBI Taxonomy" id="106335"/>
    <lineage>
        <taxon>Eukaryota</taxon>
        <taxon>Viridiplantae</taxon>
        <taxon>Streptophyta</taxon>
        <taxon>Embryophyta</taxon>
        <taxon>Tracheophyta</taxon>
        <taxon>Spermatophyta</taxon>
        <taxon>Magnoliopsida</taxon>
        <taxon>eudicotyledons</taxon>
        <taxon>Gunneridae</taxon>
        <taxon>Pentapetalae</taxon>
        <taxon>rosids</taxon>
        <taxon>malvids</taxon>
        <taxon>Malvales</taxon>
        <taxon>Malvaceae</taxon>
        <taxon>Malvoideae</taxon>
        <taxon>Hibiscus</taxon>
    </lineage>
</organism>
<sequence length="574" mass="65752">MDNTDVDNVKPTEECHEVHNVDESDRLVGHLFCSRDQAWHFYKGFAREHGFSARKGTTRLDVEGNATTLKEVGVGTSQVMNYLTQQAGGYHNVGFTHKDLYNALQRGKAKEIVDGDVNALISYFDYKKHDDPGFFMTYSVDESGALYNLIWSDSTSRSDYTCFGDVIAFDTTYKDNLYGRPIMPIVGVNHHHNTIVFATAIIVDETSQSFEWVLQNFLEAMMNKSPISVVTDGDRAMQRAIKSVIPYAKHRLCSWHLSRNAQANIGDPKFTVAFSKCMASWWTTKEFDIQWHSIVSEFNVQKHPWVIEKGNTRHLWAQAYLTVISLPIFAQHKDGISRMRMNELKADYLSSYTKPFQITKLVDLESHAAAIFTRKSFRLFQDELIRRHCTGLRQRLSPYQMNTVGLPCRHQLHILKQLDYTYLPGTLIQSRWTNDAKASAPSYVDLNVSPEVMQMARFAALRSTSSRLCYIASKTDESFKTARDEMKKLIEELENLFGLNHSVNQSIVVNNVRDPQRKQRKRKEVPKNKVEKKIRRCGYCNGEGHNKLTCPQVKLSLSTSTQPTSTNFFEDGME</sequence>
<comment type="caution">
    <text evidence="2">The sequence shown here is derived from an EMBL/GenBank/DDBJ whole genome shotgun (WGS) entry which is preliminary data.</text>
</comment>
<proteinExistence type="predicted"/>
<name>A0A6A3C9P3_HIBSY</name>
<accession>A0A6A3C9P3</accession>
<dbReference type="Proteomes" id="UP000436088">
    <property type="component" value="Unassembled WGS sequence"/>
</dbReference>
<protein>
    <recommendedName>
        <fullName evidence="1">MULE transposase domain-containing protein</fullName>
    </recommendedName>
</protein>
<dbReference type="Pfam" id="PF10551">
    <property type="entry name" value="MULE"/>
    <property type="match status" value="1"/>
</dbReference>
<dbReference type="AlphaFoldDB" id="A0A6A3C9P3"/>
<dbReference type="PANTHER" id="PTHR47718">
    <property type="entry name" value="OS01G0519700 PROTEIN"/>
    <property type="match status" value="1"/>
</dbReference>
<keyword evidence="3" id="KW-1185">Reference proteome</keyword>
<evidence type="ECO:0000259" key="1">
    <source>
        <dbReference type="Pfam" id="PF10551"/>
    </source>
</evidence>
<feature type="domain" description="MULE transposase" evidence="1">
    <location>
        <begin position="166"/>
        <end position="260"/>
    </location>
</feature>
<gene>
    <name evidence="2" type="ORF">F3Y22_tig00009003pilonHSYRG00089</name>
</gene>
<dbReference type="InterPro" id="IPR018289">
    <property type="entry name" value="MULE_transposase_dom"/>
</dbReference>
<dbReference type="EMBL" id="VEPZ02000429">
    <property type="protein sequence ID" value="KAE8725287.1"/>
    <property type="molecule type" value="Genomic_DNA"/>
</dbReference>
<dbReference type="PANTHER" id="PTHR47718:SF17">
    <property type="entry name" value="PROTEIN FAR1-RELATED SEQUENCE 5-LIKE"/>
    <property type="match status" value="1"/>
</dbReference>
<reference evidence="2" key="1">
    <citation type="submission" date="2019-09" db="EMBL/GenBank/DDBJ databases">
        <title>Draft genome information of white flower Hibiscus syriacus.</title>
        <authorList>
            <person name="Kim Y.-M."/>
        </authorList>
    </citation>
    <scope>NUCLEOTIDE SEQUENCE [LARGE SCALE GENOMIC DNA]</scope>
    <source>
        <strain evidence="2">YM2019G1</strain>
    </source>
</reference>
<evidence type="ECO:0000313" key="3">
    <source>
        <dbReference type="Proteomes" id="UP000436088"/>
    </source>
</evidence>
<evidence type="ECO:0000313" key="2">
    <source>
        <dbReference type="EMBL" id="KAE8725287.1"/>
    </source>
</evidence>